<keyword evidence="2" id="KW-1185">Reference proteome</keyword>
<organism evidence="1 2">
    <name type="scientific">Amanita muscaria (strain Koide BX008)</name>
    <dbReference type="NCBI Taxonomy" id="946122"/>
    <lineage>
        <taxon>Eukaryota</taxon>
        <taxon>Fungi</taxon>
        <taxon>Dikarya</taxon>
        <taxon>Basidiomycota</taxon>
        <taxon>Agaricomycotina</taxon>
        <taxon>Agaricomycetes</taxon>
        <taxon>Agaricomycetidae</taxon>
        <taxon>Agaricales</taxon>
        <taxon>Pluteineae</taxon>
        <taxon>Amanitaceae</taxon>
        <taxon>Amanita</taxon>
    </lineage>
</organism>
<name>A0A0C2W6H8_AMAMK</name>
<protein>
    <submittedName>
        <fullName evidence="1">Uncharacterized protein</fullName>
    </submittedName>
</protein>
<dbReference type="Proteomes" id="UP000054549">
    <property type="component" value="Unassembled WGS sequence"/>
</dbReference>
<dbReference type="InParanoid" id="A0A0C2W6H8"/>
<proteinExistence type="predicted"/>
<accession>A0A0C2W6H8</accession>
<sequence>MHFLLTSSDTVDTVSRFSPLSLLLQMDTHLLLRSLDPLVLKYLSGIEERGWHWLLVREADQSTCTNRVTEMRDFELVIASVI</sequence>
<dbReference type="AlphaFoldDB" id="A0A0C2W6H8"/>
<dbReference type="EMBL" id="KN818402">
    <property type="protein sequence ID" value="KIL56747.1"/>
    <property type="molecule type" value="Genomic_DNA"/>
</dbReference>
<reference evidence="1 2" key="1">
    <citation type="submission" date="2014-04" db="EMBL/GenBank/DDBJ databases">
        <title>Evolutionary Origins and Diversification of the Mycorrhizal Mutualists.</title>
        <authorList>
            <consortium name="DOE Joint Genome Institute"/>
            <consortium name="Mycorrhizal Genomics Consortium"/>
            <person name="Kohler A."/>
            <person name="Kuo A."/>
            <person name="Nagy L.G."/>
            <person name="Floudas D."/>
            <person name="Copeland A."/>
            <person name="Barry K.W."/>
            <person name="Cichocki N."/>
            <person name="Veneault-Fourrey C."/>
            <person name="LaButti K."/>
            <person name="Lindquist E.A."/>
            <person name="Lipzen A."/>
            <person name="Lundell T."/>
            <person name="Morin E."/>
            <person name="Murat C."/>
            <person name="Riley R."/>
            <person name="Ohm R."/>
            <person name="Sun H."/>
            <person name="Tunlid A."/>
            <person name="Henrissat B."/>
            <person name="Grigoriev I.V."/>
            <person name="Hibbett D.S."/>
            <person name="Martin F."/>
        </authorList>
    </citation>
    <scope>NUCLEOTIDE SEQUENCE [LARGE SCALE GENOMIC DNA]</scope>
    <source>
        <strain evidence="1 2">Koide BX008</strain>
    </source>
</reference>
<gene>
    <name evidence="1" type="ORF">M378DRAFT_454099</name>
</gene>
<dbReference type="HOGENOM" id="CLU_2557797_0_0_1"/>
<evidence type="ECO:0000313" key="1">
    <source>
        <dbReference type="EMBL" id="KIL56747.1"/>
    </source>
</evidence>
<evidence type="ECO:0000313" key="2">
    <source>
        <dbReference type="Proteomes" id="UP000054549"/>
    </source>
</evidence>